<dbReference type="InterPro" id="IPR008928">
    <property type="entry name" value="6-hairpin_glycosidase_sf"/>
</dbReference>
<feature type="non-terminal residue" evidence="1">
    <location>
        <position position="250"/>
    </location>
</feature>
<reference evidence="1" key="1">
    <citation type="submission" date="2018-05" db="EMBL/GenBank/DDBJ databases">
        <authorList>
            <person name="Lanie J.A."/>
            <person name="Ng W.-L."/>
            <person name="Kazmierczak K.M."/>
            <person name="Andrzejewski T.M."/>
            <person name="Davidsen T.M."/>
            <person name="Wayne K.J."/>
            <person name="Tettelin H."/>
            <person name="Glass J.I."/>
            <person name="Rusch D."/>
            <person name="Podicherti R."/>
            <person name="Tsui H.-C.T."/>
            <person name="Winkler M.E."/>
        </authorList>
    </citation>
    <scope>NUCLEOTIDE SEQUENCE</scope>
</reference>
<dbReference type="PANTHER" id="PTHR42899">
    <property type="entry name" value="SPERMATOGENESIS-ASSOCIATED PROTEIN 20"/>
    <property type="match status" value="1"/>
</dbReference>
<dbReference type="AlphaFoldDB" id="A0A383APE0"/>
<dbReference type="SUPFAM" id="SSF48208">
    <property type="entry name" value="Six-hairpin glycosidases"/>
    <property type="match status" value="1"/>
</dbReference>
<dbReference type="InterPro" id="IPR024705">
    <property type="entry name" value="Ssp411"/>
</dbReference>
<feature type="non-terminal residue" evidence="1">
    <location>
        <position position="1"/>
    </location>
</feature>
<organism evidence="1">
    <name type="scientific">marine metagenome</name>
    <dbReference type="NCBI Taxonomy" id="408172"/>
    <lineage>
        <taxon>unclassified sequences</taxon>
        <taxon>metagenomes</taxon>
        <taxon>ecological metagenomes</taxon>
    </lineage>
</organism>
<evidence type="ECO:0008006" key="2">
    <source>
        <dbReference type="Google" id="ProtNLM"/>
    </source>
</evidence>
<dbReference type="PANTHER" id="PTHR42899:SF1">
    <property type="entry name" value="SPERMATOGENESIS-ASSOCIATED PROTEIN 20"/>
    <property type="match status" value="1"/>
</dbReference>
<dbReference type="EMBL" id="UINC01193877">
    <property type="protein sequence ID" value="SVE09697.1"/>
    <property type="molecule type" value="Genomic_DNA"/>
</dbReference>
<proteinExistence type="predicted"/>
<name>A0A383APE0_9ZZZZ</name>
<accession>A0A383APE0</accession>
<sequence>KISAHLLIDEAARIMEERFDWEEGGFGSGMKFPEPMHYTLLLRHWIRTGADESIRMLDKTLTKMAEGGMYDHLGGGFHRYSTDRLWRIPHFEKMLYDNALLAKLYIDMAQASKQELYSTVPRGIFNYILREMTSPEGGFYAGQDADTEGEEGRYYLWGMKEFLDLLGPRHAKIMARHFGVTPTGHMANKNVLYIKEPMESVAKSENIAIFEINHIFQTSRKALLKAREKRIRPLTDTKIITGWNGLMITA</sequence>
<dbReference type="GO" id="GO:0005975">
    <property type="term" value="P:carbohydrate metabolic process"/>
    <property type="evidence" value="ECO:0007669"/>
    <property type="project" value="InterPro"/>
</dbReference>
<protein>
    <recommendedName>
        <fullName evidence="2">DUF255 domain-containing protein</fullName>
    </recommendedName>
</protein>
<gene>
    <name evidence="1" type="ORF">METZ01_LOCUS462551</name>
</gene>
<evidence type="ECO:0000313" key="1">
    <source>
        <dbReference type="EMBL" id="SVE09697.1"/>
    </source>
</evidence>